<evidence type="ECO:0000256" key="1">
    <source>
        <dbReference type="ARBA" id="ARBA00006773"/>
    </source>
</evidence>
<dbReference type="PANTHER" id="PTHR11113:SF6">
    <property type="entry name" value="ADENINE DEAMINASE YERA-RELATED"/>
    <property type="match status" value="1"/>
</dbReference>
<dbReference type="InterPro" id="IPR011059">
    <property type="entry name" value="Metal-dep_hydrolase_composite"/>
</dbReference>
<accession>I8AGS3</accession>
<sequence length="581" mass="65861">MSNQFLFWSKAELRRHTAVVAGELAPSILLKNATYLNAARHCWTKGNIWIYENRVVYVGNELPVNVAGTEIVDLDGKYVVPGYIEPHAHPFQLYNPQTLGHYAAVRGTTTFLCDNLVLFLTLPITKALTLMEDLNKQHYTYYWWCRYDSQSELQNEEALFSLSNIKKMLASPYVIQGGELTSWPKVLQGDDHLLHFMRETRSVGKRIEGHLPGSSEKTLTQMSLLGVDCDHEAMTGEEAIRRLDLGLTTSLRYSSIRPDARNILREMLEANCVHSFDRVFFTTDGSTPGFYEQGVTDTMIAMAIEEGIDPIDAYKMASYNIARYYGKDHLFGMVAPGRVAHLNILDDVNNPTPVSVLAKGQWVKKNEVDQTEVPAFPWKEYGMEPLELQWDLSLKDFQFSSYVGMDMVNSVITKPYNVQLNIGEDELHMDHDECFFMLIDRKGTWRVNTILKGFARQLSGFASSYSNTGDIILIGKNKRDMLLAFNRMKELKGGIVLIENGDVISEIPLPLAGGMSSASMEEMIESEKGLVKALRERGYSFEDPIYSLLFFSSTHLPYIRITPVGLFDVKKKVILFPSIMR</sequence>
<proteinExistence type="inferred from homology"/>
<organism evidence="7 8">
    <name type="scientific">Fictibacillus macauensis ZFHKF-1</name>
    <dbReference type="NCBI Taxonomy" id="1196324"/>
    <lineage>
        <taxon>Bacteria</taxon>
        <taxon>Bacillati</taxon>
        <taxon>Bacillota</taxon>
        <taxon>Bacilli</taxon>
        <taxon>Bacillales</taxon>
        <taxon>Fictibacillaceae</taxon>
        <taxon>Fictibacillus</taxon>
    </lineage>
</organism>
<keyword evidence="3" id="KW-0378">Hydrolase</keyword>
<dbReference type="STRING" id="1196324.A374_13080"/>
<dbReference type="eggNOG" id="COG1001">
    <property type="taxonomic scope" value="Bacteria"/>
</dbReference>
<gene>
    <name evidence="7" type="ORF">A374_13080</name>
</gene>
<evidence type="ECO:0000259" key="5">
    <source>
        <dbReference type="Pfam" id="PF01979"/>
    </source>
</evidence>
<dbReference type="PANTHER" id="PTHR11113">
    <property type="entry name" value="N-ACETYLGLUCOSAMINE-6-PHOSPHATE DEACETYLASE"/>
    <property type="match status" value="1"/>
</dbReference>
<keyword evidence="8" id="KW-1185">Reference proteome</keyword>
<evidence type="ECO:0000313" key="8">
    <source>
        <dbReference type="Proteomes" id="UP000004080"/>
    </source>
</evidence>
<dbReference type="InterPro" id="IPR032466">
    <property type="entry name" value="Metal_Hydrolase"/>
</dbReference>
<evidence type="ECO:0000259" key="6">
    <source>
        <dbReference type="Pfam" id="PF13382"/>
    </source>
</evidence>
<dbReference type="PATRIC" id="fig|1196324.3.peg.2671"/>
<comment type="caution">
    <text evidence="7">The sequence shown here is derived from an EMBL/GenBank/DDBJ whole genome shotgun (WGS) entry which is preliminary data.</text>
</comment>
<dbReference type="Pfam" id="PF01979">
    <property type="entry name" value="Amidohydro_1"/>
    <property type="match status" value="1"/>
</dbReference>
<dbReference type="Proteomes" id="UP000004080">
    <property type="component" value="Unassembled WGS sequence"/>
</dbReference>
<dbReference type="InterPro" id="IPR026912">
    <property type="entry name" value="Adenine_deam_C"/>
</dbReference>
<name>I8AGS3_9BACL</name>
<dbReference type="SUPFAM" id="SSF51556">
    <property type="entry name" value="Metallo-dependent hydrolases"/>
    <property type="match status" value="1"/>
</dbReference>
<dbReference type="EMBL" id="AKKV01000029">
    <property type="protein sequence ID" value="EIT84887.1"/>
    <property type="molecule type" value="Genomic_DNA"/>
</dbReference>
<dbReference type="OrthoDB" id="9775607at2"/>
<evidence type="ECO:0000256" key="4">
    <source>
        <dbReference type="ARBA" id="ARBA00047720"/>
    </source>
</evidence>
<comment type="catalytic activity">
    <reaction evidence="4">
        <text>adenine + H2O + H(+) = hypoxanthine + NH4(+)</text>
        <dbReference type="Rhea" id="RHEA:23688"/>
        <dbReference type="ChEBI" id="CHEBI:15377"/>
        <dbReference type="ChEBI" id="CHEBI:15378"/>
        <dbReference type="ChEBI" id="CHEBI:16708"/>
        <dbReference type="ChEBI" id="CHEBI:17368"/>
        <dbReference type="ChEBI" id="CHEBI:28938"/>
        <dbReference type="EC" id="3.5.4.2"/>
    </reaction>
</comment>
<dbReference type="Pfam" id="PF13382">
    <property type="entry name" value="Adenine_deam_C"/>
    <property type="match status" value="1"/>
</dbReference>
<reference evidence="7 8" key="1">
    <citation type="journal article" date="2012" name="J. Bacteriol.">
        <title>Genome of Bacillus macauensis ZFHKF-1, a Long-Chain-Forming Bacterium.</title>
        <authorList>
            <person name="Cai L."/>
            <person name="Zhang T."/>
        </authorList>
    </citation>
    <scope>NUCLEOTIDE SEQUENCE [LARGE SCALE GENOMIC DNA]</scope>
    <source>
        <strain evidence="7 8">ZFHKF-1</strain>
    </source>
</reference>
<dbReference type="EC" id="3.5.4.2" evidence="2"/>
<dbReference type="Gene3D" id="2.30.40.10">
    <property type="entry name" value="Urease, subunit C, domain 1"/>
    <property type="match status" value="1"/>
</dbReference>
<comment type="similarity">
    <text evidence="1">Belongs to the metallo-dependent hydrolases superfamily. Adenine deaminase family.</text>
</comment>
<evidence type="ECO:0000256" key="2">
    <source>
        <dbReference type="ARBA" id="ARBA00012782"/>
    </source>
</evidence>
<feature type="domain" description="Amidohydrolase-related" evidence="5">
    <location>
        <begin position="78"/>
        <end position="363"/>
    </location>
</feature>
<protein>
    <recommendedName>
        <fullName evidence="2">adenine deaminase</fullName>
        <ecNumber evidence="2">3.5.4.2</ecNumber>
    </recommendedName>
</protein>
<dbReference type="InterPro" id="IPR006680">
    <property type="entry name" value="Amidohydro-rel"/>
</dbReference>
<dbReference type="RefSeq" id="WP_007202694.1">
    <property type="nucleotide sequence ID" value="NZ_AKKV01000029.1"/>
</dbReference>
<dbReference type="GO" id="GO:0000034">
    <property type="term" value="F:adenine deaminase activity"/>
    <property type="evidence" value="ECO:0007669"/>
    <property type="project" value="UniProtKB-EC"/>
</dbReference>
<dbReference type="AlphaFoldDB" id="I8AGS3"/>
<evidence type="ECO:0000256" key="3">
    <source>
        <dbReference type="ARBA" id="ARBA00022801"/>
    </source>
</evidence>
<dbReference type="SUPFAM" id="SSF51338">
    <property type="entry name" value="Composite domain of metallo-dependent hydrolases"/>
    <property type="match status" value="1"/>
</dbReference>
<feature type="domain" description="Adenine deaminase C-terminal" evidence="6">
    <location>
        <begin position="411"/>
        <end position="572"/>
    </location>
</feature>
<evidence type="ECO:0000313" key="7">
    <source>
        <dbReference type="EMBL" id="EIT84887.1"/>
    </source>
</evidence>
<dbReference type="Gene3D" id="3.20.20.140">
    <property type="entry name" value="Metal-dependent hydrolases"/>
    <property type="match status" value="1"/>
</dbReference>